<gene>
    <name evidence="4" type="ORF">FYJ50_08240</name>
</gene>
<dbReference type="Gene3D" id="3.10.50.40">
    <property type="match status" value="1"/>
</dbReference>
<reference evidence="4 5" key="1">
    <citation type="submission" date="2019-08" db="EMBL/GenBank/DDBJ databases">
        <title>In-depth cultivation of the pig gut microbiome towards novel bacterial diversity and tailored functional studies.</title>
        <authorList>
            <person name="Wylensek D."/>
            <person name="Hitch T.C.A."/>
            <person name="Clavel T."/>
        </authorList>
    </citation>
    <scope>NUCLEOTIDE SEQUENCE [LARGE SCALE GENOMIC DNA]</scope>
    <source>
        <strain evidence="4 5">LKV-178-WT-2G</strain>
    </source>
</reference>
<dbReference type="AlphaFoldDB" id="A0A7X2T4Q0"/>
<dbReference type="Pfam" id="PF00639">
    <property type="entry name" value="Rotamase"/>
    <property type="match status" value="1"/>
</dbReference>
<comment type="caution">
    <text evidence="4">The sequence shown here is derived from an EMBL/GenBank/DDBJ whole genome shotgun (WGS) entry which is preliminary data.</text>
</comment>
<dbReference type="GO" id="GO:0003755">
    <property type="term" value="F:peptidyl-prolyl cis-trans isomerase activity"/>
    <property type="evidence" value="ECO:0007669"/>
    <property type="project" value="UniProtKB-KW"/>
</dbReference>
<dbReference type="InterPro" id="IPR046357">
    <property type="entry name" value="PPIase_dom_sf"/>
</dbReference>
<keyword evidence="5" id="KW-1185">Reference proteome</keyword>
<keyword evidence="1" id="KW-0697">Rotamase</keyword>
<accession>A0A7X2T4Q0</accession>
<protein>
    <submittedName>
        <fullName evidence="4">Rotamase</fullName>
    </submittedName>
</protein>
<evidence type="ECO:0000259" key="3">
    <source>
        <dbReference type="PROSITE" id="PS50198"/>
    </source>
</evidence>
<keyword evidence="2" id="KW-0812">Transmembrane</keyword>
<evidence type="ECO:0000313" key="4">
    <source>
        <dbReference type="EMBL" id="MSS02076.1"/>
    </source>
</evidence>
<name>A0A7X2T4Q0_9FIRM</name>
<keyword evidence="2" id="KW-0472">Membrane</keyword>
<dbReference type="PROSITE" id="PS50198">
    <property type="entry name" value="PPIC_PPIASE_2"/>
    <property type="match status" value="1"/>
</dbReference>
<evidence type="ECO:0000256" key="2">
    <source>
        <dbReference type="SAM" id="Phobius"/>
    </source>
</evidence>
<dbReference type="RefSeq" id="WP_154460949.1">
    <property type="nucleotide sequence ID" value="NZ_VUMM01000019.1"/>
</dbReference>
<evidence type="ECO:0000313" key="5">
    <source>
        <dbReference type="Proteomes" id="UP000470082"/>
    </source>
</evidence>
<proteinExistence type="predicted"/>
<sequence>MIELLKSNWFVVVIAIVILSFVTYFIFDMNRYNVSGKKADGQELLASAANDNISADEFYEEEAQFDSSLLYQMYKKAVINETVSDSKELEEKAKELESTIRSNFESQYGENYEVNLSQELANYGFEGEDACFDFCMTSVKEKQMNTEFVIKNFDTYKEAVEQRNPRTVSIISISVTDSENISDEEQKKMDNVDKEIKEESFGKAATEFSEDTSTANNKGFYGYTDSTDVTSTTYSYYGTGLPNEVASQAQDLKKGETSDWISVTTSSGSTMMYKVYVNETSLKKLLNSDNEDVRDSLVSAFLSANSTLEMESIESYASKLDITYKDENTKKKIENYISSQLKTEGDGEDE</sequence>
<evidence type="ECO:0000256" key="1">
    <source>
        <dbReference type="PROSITE-ProRule" id="PRU00278"/>
    </source>
</evidence>
<dbReference type="EMBL" id="VUMM01000019">
    <property type="protein sequence ID" value="MSS02076.1"/>
    <property type="molecule type" value="Genomic_DNA"/>
</dbReference>
<organism evidence="4 5">
    <name type="scientific">Floccifex porci</name>
    <dbReference type="NCBI Taxonomy" id="2606629"/>
    <lineage>
        <taxon>Bacteria</taxon>
        <taxon>Bacillati</taxon>
        <taxon>Bacillota</taxon>
        <taxon>Erysipelotrichia</taxon>
        <taxon>Erysipelotrichales</taxon>
        <taxon>Erysipelotrichaceae</taxon>
        <taxon>Floccifex</taxon>
    </lineage>
</organism>
<feature type="domain" description="PpiC" evidence="3">
    <location>
        <begin position="165"/>
        <end position="276"/>
    </location>
</feature>
<dbReference type="InterPro" id="IPR000297">
    <property type="entry name" value="PPIase_PpiC"/>
</dbReference>
<feature type="transmembrane region" description="Helical" evidence="2">
    <location>
        <begin position="7"/>
        <end position="27"/>
    </location>
</feature>
<keyword evidence="2" id="KW-1133">Transmembrane helix</keyword>
<keyword evidence="1" id="KW-0413">Isomerase</keyword>
<dbReference type="SUPFAM" id="SSF54534">
    <property type="entry name" value="FKBP-like"/>
    <property type="match status" value="1"/>
</dbReference>
<dbReference type="Proteomes" id="UP000470082">
    <property type="component" value="Unassembled WGS sequence"/>
</dbReference>